<sequence>MAARCQSLLAEPSLGPGAPPSYEPDRPPRGRSAVLLWPATAGTARVARRSTDLLPQLPGLAGAVRRGAGPRRARHRPHLGPCAAEALSPALATVSAPPGPGRLARMEG</sequence>
<evidence type="ECO:0000256" key="1">
    <source>
        <dbReference type="SAM" id="MobiDB-lite"/>
    </source>
</evidence>
<dbReference type="EMBL" id="CP108253">
    <property type="protein sequence ID" value="WTU43591.1"/>
    <property type="molecule type" value="Genomic_DNA"/>
</dbReference>
<proteinExistence type="predicted"/>
<dbReference type="AlphaFoldDB" id="A0AAU2H5T7"/>
<organism evidence="2">
    <name type="scientific">Streptomyces sp. NBC_00060</name>
    <dbReference type="NCBI Taxonomy" id="2975636"/>
    <lineage>
        <taxon>Bacteria</taxon>
        <taxon>Bacillati</taxon>
        <taxon>Actinomycetota</taxon>
        <taxon>Actinomycetes</taxon>
        <taxon>Kitasatosporales</taxon>
        <taxon>Streptomycetaceae</taxon>
        <taxon>Streptomyces</taxon>
    </lineage>
</organism>
<evidence type="ECO:0000313" key="2">
    <source>
        <dbReference type="EMBL" id="WTU43591.1"/>
    </source>
</evidence>
<accession>A0AAU2H5T7</accession>
<feature type="region of interest" description="Disordered" evidence="1">
    <location>
        <begin position="1"/>
        <end position="31"/>
    </location>
</feature>
<name>A0AAU2H5T7_9ACTN</name>
<gene>
    <name evidence="2" type="ORF">OHV25_30460</name>
</gene>
<reference evidence="2" key="1">
    <citation type="submission" date="2022-10" db="EMBL/GenBank/DDBJ databases">
        <title>The complete genomes of actinobacterial strains from the NBC collection.</title>
        <authorList>
            <person name="Joergensen T.S."/>
            <person name="Alvarez Arevalo M."/>
            <person name="Sterndorff E.B."/>
            <person name="Faurdal D."/>
            <person name="Vuksanovic O."/>
            <person name="Mourched A.-S."/>
            <person name="Charusanti P."/>
            <person name="Shaw S."/>
            <person name="Blin K."/>
            <person name="Weber T."/>
        </authorList>
    </citation>
    <scope>NUCLEOTIDE SEQUENCE</scope>
    <source>
        <strain evidence="2">NBC_00060</strain>
    </source>
</reference>
<protein>
    <submittedName>
        <fullName evidence="2">Uncharacterized protein</fullName>
    </submittedName>
</protein>